<dbReference type="InterPro" id="IPR002156">
    <property type="entry name" value="RNaseH_domain"/>
</dbReference>
<dbReference type="InterPro" id="IPR035937">
    <property type="entry name" value="FPG_N"/>
</dbReference>
<evidence type="ECO:0000256" key="8">
    <source>
        <dbReference type="ARBA" id="ARBA00023239"/>
    </source>
</evidence>
<dbReference type="Pfam" id="PF13456">
    <property type="entry name" value="RVT_3"/>
    <property type="match status" value="1"/>
</dbReference>
<keyword evidence="5" id="KW-0378">Hydrolase</keyword>
<name>A0A803P069_CANSA</name>
<feature type="domain" description="Formamidopyrimidine-DNA glycosylase catalytic" evidence="13">
    <location>
        <begin position="209"/>
        <end position="336"/>
    </location>
</feature>
<dbReference type="SMART" id="SM01232">
    <property type="entry name" value="H2TH"/>
    <property type="match status" value="1"/>
</dbReference>
<dbReference type="AlphaFoldDB" id="A0A803P069"/>
<dbReference type="Pfam" id="PF06831">
    <property type="entry name" value="H2TH"/>
    <property type="match status" value="1"/>
</dbReference>
<keyword evidence="15" id="KW-1185">Reference proteome</keyword>
<evidence type="ECO:0000313" key="15">
    <source>
        <dbReference type="Proteomes" id="UP000596661"/>
    </source>
</evidence>
<organism evidence="14 15">
    <name type="scientific">Cannabis sativa</name>
    <name type="common">Hemp</name>
    <name type="synonym">Marijuana</name>
    <dbReference type="NCBI Taxonomy" id="3483"/>
    <lineage>
        <taxon>Eukaryota</taxon>
        <taxon>Viridiplantae</taxon>
        <taxon>Streptophyta</taxon>
        <taxon>Embryophyta</taxon>
        <taxon>Tracheophyta</taxon>
        <taxon>Spermatophyta</taxon>
        <taxon>Magnoliopsida</taxon>
        <taxon>eudicotyledons</taxon>
        <taxon>Gunneridae</taxon>
        <taxon>Pentapetalae</taxon>
        <taxon>rosids</taxon>
        <taxon>fabids</taxon>
        <taxon>Rosales</taxon>
        <taxon>Cannabaceae</taxon>
        <taxon>Cannabis</taxon>
    </lineage>
</organism>
<keyword evidence="8" id="KW-0456">Lyase</keyword>
<dbReference type="InterPro" id="IPR015886">
    <property type="entry name" value="H2TH_FPG"/>
</dbReference>
<dbReference type="Gene3D" id="3.30.420.10">
    <property type="entry name" value="Ribonuclease H-like superfamily/Ribonuclease H"/>
    <property type="match status" value="1"/>
</dbReference>
<dbReference type="PANTHER" id="PTHR22993:SF9">
    <property type="entry name" value="FORMAMIDOPYRIMIDINE-DNA GLYCOSYLASE"/>
    <property type="match status" value="1"/>
</dbReference>
<keyword evidence="7" id="KW-0234">DNA repair</keyword>
<evidence type="ECO:0000256" key="12">
    <source>
        <dbReference type="SAM" id="MobiDB-lite"/>
    </source>
</evidence>
<comment type="catalytic activity">
    <reaction evidence="11">
        <text>2'-deoxyribonucleotide-(2'-deoxyribose 5'-phosphate)-2'-deoxyribonucleotide-DNA = a 3'-end 2'-deoxyribonucleotide-(2,3-dehydro-2,3-deoxyribose 5'-phosphate)-DNA + a 5'-end 5'-phospho-2'-deoxyribonucleoside-DNA + H(+)</text>
        <dbReference type="Rhea" id="RHEA:66592"/>
        <dbReference type="Rhea" id="RHEA-COMP:13180"/>
        <dbReference type="Rhea" id="RHEA-COMP:16897"/>
        <dbReference type="Rhea" id="RHEA-COMP:17067"/>
        <dbReference type="ChEBI" id="CHEBI:15378"/>
        <dbReference type="ChEBI" id="CHEBI:136412"/>
        <dbReference type="ChEBI" id="CHEBI:157695"/>
        <dbReference type="ChEBI" id="CHEBI:167181"/>
        <dbReference type="EC" id="4.2.99.18"/>
    </reaction>
</comment>
<dbReference type="FunFam" id="1.10.8.50:FF:000009">
    <property type="entry name" value="Formamidopyrimidine-DNA glycosylase"/>
    <property type="match status" value="1"/>
</dbReference>
<comment type="similarity">
    <text evidence="2">Belongs to the FPG family.</text>
</comment>
<accession>A0A803P069</accession>
<dbReference type="GO" id="GO:0003684">
    <property type="term" value="F:damaged DNA binding"/>
    <property type="evidence" value="ECO:0007669"/>
    <property type="project" value="InterPro"/>
</dbReference>
<dbReference type="InterPro" id="IPR044730">
    <property type="entry name" value="RNase_H-like_dom_plant"/>
</dbReference>
<dbReference type="InterPro" id="IPR036397">
    <property type="entry name" value="RNaseH_sf"/>
</dbReference>
<dbReference type="CDD" id="cd06222">
    <property type="entry name" value="RNase_H_like"/>
    <property type="match status" value="1"/>
</dbReference>
<dbReference type="GO" id="GO:0008534">
    <property type="term" value="F:oxidized purine nucleobase lesion DNA N-glycosylase activity"/>
    <property type="evidence" value="ECO:0007669"/>
    <property type="project" value="UniProtKB-EC"/>
</dbReference>
<evidence type="ECO:0000256" key="10">
    <source>
        <dbReference type="ARBA" id="ARBA00023295"/>
    </source>
</evidence>
<dbReference type="EnsemblPlants" id="evm.model.02.3156">
    <property type="protein sequence ID" value="cds.evm.model.02.3156"/>
    <property type="gene ID" value="evm.TU.02.3156"/>
</dbReference>
<dbReference type="GO" id="GO:0140078">
    <property type="term" value="F:class I DNA-(apurinic or apyrimidinic site) endonuclease activity"/>
    <property type="evidence" value="ECO:0007669"/>
    <property type="project" value="UniProtKB-EC"/>
</dbReference>
<dbReference type="Gene3D" id="3.20.190.10">
    <property type="entry name" value="MutM-like, N-terminal"/>
    <property type="match status" value="1"/>
</dbReference>
<evidence type="ECO:0000256" key="9">
    <source>
        <dbReference type="ARBA" id="ARBA00023268"/>
    </source>
</evidence>
<dbReference type="Proteomes" id="UP000596661">
    <property type="component" value="Chromosome 2"/>
</dbReference>
<evidence type="ECO:0000256" key="3">
    <source>
        <dbReference type="ARBA" id="ARBA00011245"/>
    </source>
</evidence>
<reference evidence="14" key="1">
    <citation type="submission" date="2018-11" db="EMBL/GenBank/DDBJ databases">
        <authorList>
            <person name="Grassa J C."/>
        </authorList>
    </citation>
    <scope>NUCLEOTIDE SEQUENCE [LARGE SCALE GENOMIC DNA]</scope>
</reference>
<dbReference type="SMART" id="SM00898">
    <property type="entry name" value="Fapy_DNA_glyco"/>
    <property type="match status" value="1"/>
</dbReference>
<dbReference type="GO" id="GO:0004523">
    <property type="term" value="F:RNA-DNA hybrid ribonuclease activity"/>
    <property type="evidence" value="ECO:0007669"/>
    <property type="project" value="InterPro"/>
</dbReference>
<dbReference type="GO" id="GO:0008270">
    <property type="term" value="F:zinc ion binding"/>
    <property type="evidence" value="ECO:0007669"/>
    <property type="project" value="InterPro"/>
</dbReference>
<comment type="subunit">
    <text evidence="3">Monomer.</text>
</comment>
<evidence type="ECO:0000256" key="6">
    <source>
        <dbReference type="ARBA" id="ARBA00023125"/>
    </source>
</evidence>
<feature type="compositionally biased region" description="Basic residues" evidence="12">
    <location>
        <begin position="554"/>
        <end position="574"/>
    </location>
</feature>
<feature type="region of interest" description="Disordered" evidence="12">
    <location>
        <begin position="487"/>
        <end position="574"/>
    </location>
</feature>
<dbReference type="InterPro" id="IPR012337">
    <property type="entry name" value="RNaseH-like_sf"/>
</dbReference>
<evidence type="ECO:0000259" key="13">
    <source>
        <dbReference type="PROSITE" id="PS51068"/>
    </source>
</evidence>
<dbReference type="Pfam" id="PF01149">
    <property type="entry name" value="Fapy_DNA_glyco"/>
    <property type="match status" value="1"/>
</dbReference>
<dbReference type="PANTHER" id="PTHR22993">
    <property type="entry name" value="FORMAMIDOPYRIMIDINE-DNA GLYCOSYLASE"/>
    <property type="match status" value="1"/>
</dbReference>
<comment type="catalytic activity">
    <reaction evidence="1">
        <text>Hydrolysis of DNA containing ring-opened 7-methylguanine residues, releasing 2,6-diamino-4-hydroxy-5-(N-methyl)formamidopyrimidine.</text>
        <dbReference type="EC" id="3.2.2.23"/>
    </reaction>
</comment>
<keyword evidence="4" id="KW-0227">DNA damage</keyword>
<dbReference type="EMBL" id="UZAU01000244">
    <property type="status" value="NOT_ANNOTATED_CDS"/>
    <property type="molecule type" value="Genomic_DNA"/>
</dbReference>
<keyword evidence="10" id="KW-0326">Glycosidase</keyword>
<proteinExistence type="inferred from homology"/>
<evidence type="ECO:0000256" key="11">
    <source>
        <dbReference type="ARBA" id="ARBA00044632"/>
    </source>
</evidence>
<dbReference type="GO" id="GO:0006284">
    <property type="term" value="P:base-excision repair"/>
    <property type="evidence" value="ECO:0007669"/>
    <property type="project" value="InterPro"/>
</dbReference>
<evidence type="ECO:0000256" key="7">
    <source>
        <dbReference type="ARBA" id="ARBA00023204"/>
    </source>
</evidence>
<dbReference type="Pfam" id="PF21218">
    <property type="entry name" value="Fpg-like_C"/>
    <property type="match status" value="1"/>
</dbReference>
<keyword evidence="9" id="KW-0511">Multifunctional enzyme</keyword>
<dbReference type="NCBIfam" id="TIGR00577">
    <property type="entry name" value="fpg"/>
    <property type="match status" value="1"/>
</dbReference>
<dbReference type="Gene3D" id="1.10.8.50">
    <property type="match status" value="1"/>
</dbReference>
<keyword evidence="6" id="KW-0238">DNA-binding</keyword>
<dbReference type="PROSITE" id="PS51068">
    <property type="entry name" value="FPG_CAT"/>
    <property type="match status" value="1"/>
</dbReference>
<evidence type="ECO:0000313" key="14">
    <source>
        <dbReference type="EnsemblPlants" id="cds.evm.model.02.3156"/>
    </source>
</evidence>
<reference evidence="14" key="2">
    <citation type="submission" date="2021-03" db="UniProtKB">
        <authorList>
            <consortium name="EnsemblPlants"/>
        </authorList>
    </citation>
    <scope>IDENTIFICATION</scope>
</reference>
<dbReference type="CDD" id="cd08972">
    <property type="entry name" value="PF_Nei_N"/>
    <property type="match status" value="1"/>
</dbReference>
<dbReference type="InterPro" id="IPR020629">
    <property type="entry name" value="FPG_Glyclase"/>
</dbReference>
<dbReference type="SUPFAM" id="SSF53098">
    <property type="entry name" value="Ribonuclease H-like"/>
    <property type="match status" value="1"/>
</dbReference>
<evidence type="ECO:0000256" key="4">
    <source>
        <dbReference type="ARBA" id="ARBA00022763"/>
    </source>
</evidence>
<evidence type="ECO:0000256" key="5">
    <source>
        <dbReference type="ARBA" id="ARBA00022801"/>
    </source>
</evidence>
<dbReference type="FunFam" id="3.20.190.10:FF:000004">
    <property type="entry name" value="Putative Formamidopyrimidine-DNA glycosylase"/>
    <property type="match status" value="1"/>
</dbReference>
<dbReference type="InterPro" id="IPR049332">
    <property type="entry name" value="Fpg-like_C"/>
</dbReference>
<dbReference type="SUPFAM" id="SSF46946">
    <property type="entry name" value="S13-like H2TH domain"/>
    <property type="match status" value="1"/>
</dbReference>
<evidence type="ECO:0000256" key="1">
    <source>
        <dbReference type="ARBA" id="ARBA00001668"/>
    </source>
</evidence>
<feature type="compositionally biased region" description="Acidic residues" evidence="12">
    <location>
        <begin position="516"/>
        <end position="527"/>
    </location>
</feature>
<protein>
    <recommendedName>
        <fullName evidence="13">Formamidopyrimidine-DNA glycosylase catalytic domain-containing protein</fullName>
    </recommendedName>
</protein>
<dbReference type="SUPFAM" id="SSF81624">
    <property type="entry name" value="N-terminal domain of MutM-like DNA repair proteins"/>
    <property type="match status" value="1"/>
</dbReference>
<dbReference type="InterPro" id="IPR012319">
    <property type="entry name" value="FPG_cat"/>
</dbReference>
<dbReference type="GO" id="GO:0005634">
    <property type="term" value="C:nucleus"/>
    <property type="evidence" value="ECO:0007669"/>
    <property type="project" value="TreeGrafter"/>
</dbReference>
<dbReference type="Gramene" id="evm.model.02.3156">
    <property type="protein sequence ID" value="cds.evm.model.02.3156"/>
    <property type="gene ID" value="evm.TU.02.3156"/>
</dbReference>
<evidence type="ECO:0000256" key="2">
    <source>
        <dbReference type="ARBA" id="ARBA00009409"/>
    </source>
</evidence>
<dbReference type="InterPro" id="IPR010979">
    <property type="entry name" value="Ribosomal_uS13-like_H2TH"/>
</dbReference>
<sequence length="574" mass="63918">MENSNLRTTLFVKKIAMFKEYTDAIRLCTSIPSSKKSILYTSLIYSRFSVFTDASWCNGKAGIAVILVNHEDNTWFYTSKCVSSPSALDAETQAILYGLSWASKLNWKDIVMFSDCQVAISAFAKNVCIPNWRTTHHSYAILDIVKSFSFCNFWPNIGPFTSQRAREEKARQARERIALRVLPSINCTEQLGTRTNGHHHNPRTTSKMPELPEVEAARRAIQENCLGKKIKKSVVADDSIVIDGVSASEFEAALLGKTIVAAHRKGKNLWLQLDSPPFPSFQFGMAGAIYIKGVAVTKYKRSAVKEDDQWPSKYSKVFVELDGGMEFSFTDKRRFAKVRLLKDPASVPPISELGPDALLEPMTDDELVASLSKKKKVAIKALLLTQSFISGIGNWIADEVLYQARIHPEQPAATLSRECCATLNKCIKEVIEKAVEVGADSSQFPSNWIFHSREKKPGEAFIDGNQIEFITSRGRTTAFVPELQKEIGNHAANKVSKQRKQSTRGKGNRDGNADNNVDEPEADEDNNAEATKGKKGRKPQGQRSKKETDGKPSKAGKSRKKKVLSNQKSKKKSK</sequence>